<dbReference type="GeneID" id="8681218"/>
<gene>
    <name evidence="2" type="ordered locus">MCP_1236</name>
</gene>
<evidence type="ECO:0000313" key="3">
    <source>
        <dbReference type="Proteomes" id="UP000001882"/>
    </source>
</evidence>
<keyword evidence="1" id="KW-0812">Transmembrane</keyword>
<dbReference type="AlphaFoldDB" id="D1YXY6"/>
<dbReference type="OrthoDB" id="147531at2157"/>
<dbReference type="eggNOG" id="arCOG02436">
    <property type="taxonomic scope" value="Archaea"/>
</dbReference>
<proteinExistence type="predicted"/>
<dbReference type="KEGG" id="mpd:MCP_1236"/>
<keyword evidence="3" id="KW-1185">Reference proteome</keyword>
<reference evidence="3" key="3">
    <citation type="journal article" date="2011" name="PLoS ONE">
        <title>Genome sequence of a mesophilic hydrogenotrophic methanogen Methanocella paludicola, the first cultivated representative of the order Methanocellales.</title>
        <authorList>
            <person name="Sakai S."/>
            <person name="Takaki Y."/>
            <person name="Shimamura S."/>
            <person name="Sekine M."/>
            <person name="Tajima T."/>
            <person name="Kosugi H."/>
            <person name="Ichikawa N."/>
            <person name="Tasumi E."/>
            <person name="Hiraki A.T."/>
            <person name="Shimizu A."/>
            <person name="Kato Y."/>
            <person name="Nishiko R."/>
            <person name="Mori K."/>
            <person name="Fujita N."/>
            <person name="Imachi H."/>
            <person name="Takai K."/>
        </authorList>
    </citation>
    <scope>NUCLEOTIDE SEQUENCE [LARGE SCALE GENOMIC DNA]</scope>
    <source>
        <strain evidence="3">DSM 17711 / JCM 13418 / NBRC 101707 / SANAE</strain>
    </source>
</reference>
<dbReference type="RefSeq" id="WP_012899987.1">
    <property type="nucleotide sequence ID" value="NC_013665.1"/>
</dbReference>
<dbReference type="Proteomes" id="UP000001882">
    <property type="component" value="Chromosome"/>
</dbReference>
<reference evidence="2 3" key="2">
    <citation type="journal article" date="2008" name="Int. J. Syst. Evol. Microbiol.">
        <title>Methanocella paludicola gen. nov., sp. nov., a methane-producing archaeon, the first isolate of the lineage 'Rice Cluster I', and proposal of the new archaeal order Methanocellales ord. nov.</title>
        <authorList>
            <person name="Sakai S."/>
            <person name="Imachi H."/>
            <person name="Hanada S."/>
            <person name="Ohashi A."/>
            <person name="Harada H."/>
            <person name="Kamagata Y."/>
        </authorList>
    </citation>
    <scope>NUCLEOTIDE SEQUENCE [LARGE SCALE GENOMIC DNA]</scope>
    <source>
        <strain evidence="3">DSM 17711 / JCM 13418 / NBRC 101707 / SANAE</strain>
    </source>
</reference>
<evidence type="ECO:0000313" key="2">
    <source>
        <dbReference type="EMBL" id="BAI61308.1"/>
    </source>
</evidence>
<accession>D1YXY6</accession>
<dbReference type="InParanoid" id="D1YXY6"/>
<dbReference type="STRING" id="304371.MCP_1236"/>
<dbReference type="EMBL" id="AP011532">
    <property type="protein sequence ID" value="BAI61308.1"/>
    <property type="molecule type" value="Genomic_DNA"/>
</dbReference>
<evidence type="ECO:0000256" key="1">
    <source>
        <dbReference type="SAM" id="Phobius"/>
    </source>
</evidence>
<dbReference type="PANTHER" id="PTHR43471">
    <property type="entry name" value="ABC TRANSPORTER PERMEASE"/>
    <property type="match status" value="1"/>
</dbReference>
<dbReference type="GO" id="GO:0140359">
    <property type="term" value="F:ABC-type transporter activity"/>
    <property type="evidence" value="ECO:0007669"/>
    <property type="project" value="InterPro"/>
</dbReference>
<feature type="transmembrane region" description="Helical" evidence="1">
    <location>
        <begin position="112"/>
        <end position="145"/>
    </location>
</feature>
<keyword evidence="1" id="KW-1133">Transmembrane helix</keyword>
<dbReference type="Pfam" id="PF12679">
    <property type="entry name" value="ABC2_membrane_2"/>
    <property type="match status" value="1"/>
</dbReference>
<feature type="transmembrane region" description="Helical" evidence="1">
    <location>
        <begin position="151"/>
        <end position="171"/>
    </location>
</feature>
<keyword evidence="1" id="KW-0472">Membrane</keyword>
<feature type="transmembrane region" description="Helical" evidence="1">
    <location>
        <begin position="259"/>
        <end position="281"/>
    </location>
</feature>
<reference evidence="2 3" key="1">
    <citation type="journal article" date="2007" name="Appl. Environ. Microbiol.">
        <title>Isolation of key methanogens for global methane emission from rice paddy fields: a novel isolate affiliated with the clone cluster rice cluster I.</title>
        <authorList>
            <person name="Sakai S."/>
            <person name="Imachi H."/>
            <person name="Sekiguchi Y."/>
            <person name="Ohashi A."/>
            <person name="Harada H."/>
            <person name="Kamagata Y."/>
        </authorList>
    </citation>
    <scope>NUCLEOTIDE SEQUENCE [LARGE SCALE GENOMIC DNA]</scope>
    <source>
        <strain evidence="3">DSM 17711 / JCM 13418 / NBRC 101707 / SANAE</strain>
    </source>
</reference>
<feature type="transmembrane region" description="Helical" evidence="1">
    <location>
        <begin position="72"/>
        <end position="91"/>
    </location>
</feature>
<organism evidence="2 3">
    <name type="scientific">Methanocella paludicola (strain DSM 17711 / JCM 13418 / NBRC 101707 / SANAE)</name>
    <dbReference type="NCBI Taxonomy" id="304371"/>
    <lineage>
        <taxon>Archaea</taxon>
        <taxon>Methanobacteriati</taxon>
        <taxon>Methanobacteriota</taxon>
        <taxon>Stenosarchaea group</taxon>
        <taxon>Methanomicrobia</taxon>
        <taxon>Methanocellales</taxon>
        <taxon>Methanocellaceae</taxon>
        <taxon>Methanocella</taxon>
    </lineage>
</organism>
<feature type="transmembrane region" description="Helical" evidence="1">
    <location>
        <begin position="183"/>
        <end position="202"/>
    </location>
</feature>
<feature type="transmembrane region" description="Helical" evidence="1">
    <location>
        <begin position="27"/>
        <end position="52"/>
    </location>
</feature>
<sequence length="286" mass="30856">MAAQGQMNDILIIASKEFRDYLKSKRFILVGVLYAVMALAILGITIMSLNYMKSMGLMSDFMPSQVLSTMDYLNIILVLLAVIITADTISAERKDRTIYQLLSKPVERSTVILGKFIGCLGVVSFFYGAGSIIAYVLTAVVAGVVPSGTDLLNAAMVIVFMVILFGVYVALGILISTVTKNPLISILGGIVAWVALYFSNTIGNLIGYLSLMNGGTIILGDSFAQYPLYAKLLIWIDPISHDIVSPLLAGTADKVGMPLWANVVILLLFTGILLLAADGLFKRQDI</sequence>
<name>D1YXY6_METPS</name>
<protein>
    <submittedName>
        <fullName evidence="2">ABC transporter</fullName>
    </submittedName>
</protein>
<dbReference type="GO" id="GO:0005886">
    <property type="term" value="C:plasma membrane"/>
    <property type="evidence" value="ECO:0007669"/>
    <property type="project" value="UniProtKB-SubCell"/>
</dbReference>